<dbReference type="AlphaFoldDB" id="A0A926RWH5"/>
<organism evidence="1 2">
    <name type="scientific">Metabacillus arenae</name>
    <dbReference type="NCBI Taxonomy" id="2771434"/>
    <lineage>
        <taxon>Bacteria</taxon>
        <taxon>Bacillati</taxon>
        <taxon>Bacillota</taxon>
        <taxon>Bacilli</taxon>
        <taxon>Bacillales</taxon>
        <taxon>Bacillaceae</taxon>
        <taxon>Metabacillus</taxon>
    </lineage>
</organism>
<sequence length="67" mass="7751">MLNMTIENLQVEKVFNSTLDENVFRLIATIDGSKRIVGDYETIKEANTAKRTIERLYELQTVANLFK</sequence>
<comment type="caution">
    <text evidence="1">The sequence shown here is derived from an EMBL/GenBank/DDBJ whole genome shotgun (WGS) entry which is preliminary data.</text>
</comment>
<name>A0A926RWH5_9BACI</name>
<gene>
    <name evidence="1" type="ORF">IC621_02915</name>
</gene>
<accession>A0A926RWH5</accession>
<dbReference type="EMBL" id="JACXAI010000002">
    <property type="protein sequence ID" value="MBD1379172.1"/>
    <property type="molecule type" value="Genomic_DNA"/>
</dbReference>
<protein>
    <submittedName>
        <fullName evidence="1">Uncharacterized protein</fullName>
    </submittedName>
</protein>
<evidence type="ECO:0000313" key="1">
    <source>
        <dbReference type="EMBL" id="MBD1379172.1"/>
    </source>
</evidence>
<keyword evidence="2" id="KW-1185">Reference proteome</keyword>
<dbReference type="RefSeq" id="WP_191155537.1">
    <property type="nucleotide sequence ID" value="NZ_JACXAI010000002.1"/>
</dbReference>
<proteinExistence type="predicted"/>
<dbReference type="Proteomes" id="UP000626844">
    <property type="component" value="Unassembled WGS sequence"/>
</dbReference>
<reference evidence="1" key="1">
    <citation type="submission" date="2020-09" db="EMBL/GenBank/DDBJ databases">
        <title>A novel bacterium of genus Bacillus, isolated from South China Sea.</title>
        <authorList>
            <person name="Huang H."/>
            <person name="Mo K."/>
            <person name="Hu Y."/>
        </authorList>
    </citation>
    <scope>NUCLEOTIDE SEQUENCE</scope>
    <source>
        <strain evidence="1">IB182487</strain>
    </source>
</reference>
<evidence type="ECO:0000313" key="2">
    <source>
        <dbReference type="Proteomes" id="UP000626844"/>
    </source>
</evidence>